<feature type="non-terminal residue" evidence="6">
    <location>
        <position position="1"/>
    </location>
</feature>
<dbReference type="GO" id="GO:0008970">
    <property type="term" value="F:phospholipase A1 activity"/>
    <property type="evidence" value="ECO:0007669"/>
    <property type="project" value="TreeGrafter"/>
</dbReference>
<dbReference type="AlphaFoldDB" id="A0A7K8HCC5"/>
<protein>
    <submittedName>
        <fullName evidence="6">HRSL1 enzyme</fullName>
    </submittedName>
</protein>
<keyword evidence="4" id="KW-0443">Lipid metabolism</keyword>
<evidence type="ECO:0000256" key="4">
    <source>
        <dbReference type="ARBA" id="ARBA00023098"/>
    </source>
</evidence>
<dbReference type="InterPro" id="IPR007053">
    <property type="entry name" value="LRAT_dom"/>
</dbReference>
<comment type="similarity">
    <text evidence="1">Belongs to the H-rev107 family.</text>
</comment>
<evidence type="ECO:0000256" key="2">
    <source>
        <dbReference type="ARBA" id="ARBA00022679"/>
    </source>
</evidence>
<dbReference type="PANTHER" id="PTHR13943">
    <property type="entry name" value="HRAS-LIKE SUPPRESSOR - RELATED"/>
    <property type="match status" value="1"/>
</dbReference>
<dbReference type="GO" id="GO:0016410">
    <property type="term" value="F:N-acyltransferase activity"/>
    <property type="evidence" value="ECO:0007669"/>
    <property type="project" value="TreeGrafter"/>
</dbReference>
<dbReference type="GO" id="GO:0070292">
    <property type="term" value="P:N-acylphosphatidylethanolamine metabolic process"/>
    <property type="evidence" value="ECO:0007669"/>
    <property type="project" value="TreeGrafter"/>
</dbReference>
<reference evidence="6 7" key="1">
    <citation type="submission" date="2019-09" db="EMBL/GenBank/DDBJ databases">
        <title>Bird 10,000 Genomes (B10K) Project - Family phase.</title>
        <authorList>
            <person name="Zhang G."/>
        </authorList>
    </citation>
    <scope>NUCLEOTIDE SEQUENCE [LARGE SCALE GENOMIC DNA]</scope>
    <source>
        <strain evidence="6">B10K-DU-029-36</strain>
        <tissue evidence="6">Muscle</tissue>
    </source>
</reference>
<dbReference type="GO" id="GO:0004623">
    <property type="term" value="F:phospholipase A2 activity"/>
    <property type="evidence" value="ECO:0007669"/>
    <property type="project" value="TreeGrafter"/>
</dbReference>
<name>A0A7K8HCC5_9CORV</name>
<dbReference type="PANTHER" id="PTHR13943:SF37">
    <property type="entry name" value="PHOSPHOLIPASE A AND ACYLTRANSFERASE 1"/>
    <property type="match status" value="1"/>
</dbReference>
<proteinExistence type="inferred from homology"/>
<feature type="non-terminal residue" evidence="6">
    <location>
        <position position="94"/>
    </location>
</feature>
<evidence type="ECO:0000256" key="1">
    <source>
        <dbReference type="ARBA" id="ARBA00007824"/>
    </source>
</evidence>
<accession>A0A7K8HCC5</accession>
<keyword evidence="3" id="KW-0378">Hydrolase</keyword>
<dbReference type="Proteomes" id="UP000557196">
    <property type="component" value="Unassembled WGS sequence"/>
</dbReference>
<evidence type="ECO:0000313" key="7">
    <source>
        <dbReference type="Proteomes" id="UP000557196"/>
    </source>
</evidence>
<dbReference type="InterPro" id="IPR051496">
    <property type="entry name" value="H-rev107_PLA/AT"/>
</dbReference>
<evidence type="ECO:0000313" key="6">
    <source>
        <dbReference type="EMBL" id="NXC53962.1"/>
    </source>
</evidence>
<comment type="caution">
    <text evidence="6">The sequence shown here is derived from an EMBL/GenBank/DDBJ whole genome shotgun (WGS) entry which is preliminary data.</text>
</comment>
<sequence length="94" mass="10737">ISSLPYTGKQAINLGVHKVRVFTRKVKKQLLKEVVGKAVWDINNKSDKYHTPLPVEEIIQRAEGYIGKEVTYCVFGSNCEHFVKKLRYGDQVSD</sequence>
<keyword evidence="7" id="KW-1185">Reference proteome</keyword>
<keyword evidence="2" id="KW-0808">Transferase</keyword>
<organism evidence="6 7">
    <name type="scientific">Aleadryas rufinucha</name>
    <name type="common">rufous-naped whistler</name>
    <dbReference type="NCBI Taxonomy" id="461220"/>
    <lineage>
        <taxon>Eukaryota</taxon>
        <taxon>Metazoa</taxon>
        <taxon>Chordata</taxon>
        <taxon>Craniata</taxon>
        <taxon>Vertebrata</taxon>
        <taxon>Euteleostomi</taxon>
        <taxon>Archelosauria</taxon>
        <taxon>Archosauria</taxon>
        <taxon>Dinosauria</taxon>
        <taxon>Saurischia</taxon>
        <taxon>Theropoda</taxon>
        <taxon>Coelurosauria</taxon>
        <taxon>Aves</taxon>
        <taxon>Neognathae</taxon>
        <taxon>Neoaves</taxon>
        <taxon>Telluraves</taxon>
        <taxon>Australaves</taxon>
        <taxon>Passeriformes</taxon>
        <taxon>Corvoidea</taxon>
        <taxon>Pachycephalidae</taxon>
        <taxon>Aleadryas</taxon>
    </lineage>
</organism>
<dbReference type="Gene3D" id="3.90.1720.10">
    <property type="entry name" value="endopeptidase domain like (from Nostoc punctiforme)"/>
    <property type="match status" value="1"/>
</dbReference>
<gene>
    <name evidence="6" type="primary">Hrasls_1</name>
    <name evidence="6" type="ORF">ALERUF_R15097</name>
</gene>
<dbReference type="Pfam" id="PF04970">
    <property type="entry name" value="LRAT"/>
    <property type="match status" value="1"/>
</dbReference>
<dbReference type="GO" id="GO:0005737">
    <property type="term" value="C:cytoplasm"/>
    <property type="evidence" value="ECO:0007669"/>
    <property type="project" value="TreeGrafter"/>
</dbReference>
<dbReference type="EMBL" id="VZTH01003458">
    <property type="protein sequence ID" value="NXC53962.1"/>
    <property type="molecule type" value="Genomic_DNA"/>
</dbReference>
<dbReference type="PROSITE" id="PS51934">
    <property type="entry name" value="LRAT"/>
    <property type="match status" value="1"/>
</dbReference>
<evidence type="ECO:0000259" key="5">
    <source>
        <dbReference type="PROSITE" id="PS51934"/>
    </source>
</evidence>
<feature type="domain" description="LRAT" evidence="5">
    <location>
        <begin position="1"/>
        <end position="94"/>
    </location>
</feature>
<evidence type="ECO:0000256" key="3">
    <source>
        <dbReference type="ARBA" id="ARBA00022801"/>
    </source>
</evidence>